<accession>M2YRZ7</accession>
<evidence type="ECO:0000259" key="1">
    <source>
        <dbReference type="PROSITE" id="PS51725"/>
    </source>
</evidence>
<feature type="domain" description="ABM" evidence="1">
    <location>
        <begin position="11"/>
        <end position="100"/>
    </location>
</feature>
<dbReference type="AlphaFoldDB" id="M2YRZ7"/>
<proteinExistence type="predicted"/>
<dbReference type="GO" id="GO:0004497">
    <property type="term" value="F:monooxygenase activity"/>
    <property type="evidence" value="ECO:0007669"/>
    <property type="project" value="UniProtKB-KW"/>
</dbReference>
<dbReference type="OrthoDB" id="1494517at2"/>
<keyword evidence="2" id="KW-0560">Oxidoreductase</keyword>
<evidence type="ECO:0000313" key="2">
    <source>
        <dbReference type="EMBL" id="EME57637.1"/>
    </source>
</evidence>
<dbReference type="EMBL" id="AOHO01000058">
    <property type="protein sequence ID" value="EME57637.1"/>
    <property type="molecule type" value="Genomic_DNA"/>
</dbReference>
<comment type="caution">
    <text evidence="2">The sequence shown here is derived from an EMBL/GenBank/DDBJ whole genome shotgun (WGS) entry which is preliminary data.</text>
</comment>
<dbReference type="PATRIC" id="fig|1284240.4.peg.4189"/>
<evidence type="ECO:0000313" key="3">
    <source>
        <dbReference type="Proteomes" id="UP000054226"/>
    </source>
</evidence>
<dbReference type="RefSeq" id="WP_007031978.1">
    <property type="nucleotide sequence ID" value="NZ_AOHO01000058.1"/>
</dbReference>
<dbReference type="Gene3D" id="3.30.70.100">
    <property type="match status" value="1"/>
</dbReference>
<organism evidence="2 3">
    <name type="scientific">Amycolatopsis decaplanina DSM 44594</name>
    <dbReference type="NCBI Taxonomy" id="1284240"/>
    <lineage>
        <taxon>Bacteria</taxon>
        <taxon>Bacillati</taxon>
        <taxon>Actinomycetota</taxon>
        <taxon>Actinomycetes</taxon>
        <taxon>Pseudonocardiales</taxon>
        <taxon>Pseudonocardiaceae</taxon>
        <taxon>Amycolatopsis</taxon>
    </lineage>
</organism>
<dbReference type="SUPFAM" id="SSF54909">
    <property type="entry name" value="Dimeric alpha+beta barrel"/>
    <property type="match status" value="1"/>
</dbReference>
<dbReference type="PROSITE" id="PS51725">
    <property type="entry name" value="ABM"/>
    <property type="match status" value="1"/>
</dbReference>
<dbReference type="Proteomes" id="UP000054226">
    <property type="component" value="Unassembled WGS sequence"/>
</dbReference>
<sequence length="108" mass="12045">MSRIPPDEAHFTQVNVFHTKPEDQQRLFDAMSAGADAMGRHEGCVSVSMHLSADGTRLISITEWKKQADFEAMRARSDLKTYFKEVGGIITAVDPAACRIAYRNQVSE</sequence>
<dbReference type="InterPro" id="IPR011008">
    <property type="entry name" value="Dimeric_a/b-barrel"/>
</dbReference>
<keyword evidence="2" id="KW-0503">Monooxygenase</keyword>
<dbReference type="InterPro" id="IPR007138">
    <property type="entry name" value="ABM_dom"/>
</dbReference>
<dbReference type="Pfam" id="PF03992">
    <property type="entry name" value="ABM"/>
    <property type="match status" value="1"/>
</dbReference>
<name>M2YRZ7_9PSEU</name>
<gene>
    <name evidence="2" type="ORF">H074_20642</name>
</gene>
<protein>
    <submittedName>
        <fullName evidence="2">Antibiotic biosynthesis monooxygenase</fullName>
    </submittedName>
</protein>
<keyword evidence="3" id="KW-1185">Reference proteome</keyword>
<reference evidence="2 3" key="1">
    <citation type="journal article" date="2013" name="Genome Announc.">
        <title>Draft Genome Sequence of Amycolatopsis decaplanina Strain DSM 44594T.</title>
        <authorList>
            <person name="Kaur N."/>
            <person name="Kumar S."/>
            <person name="Bala M."/>
            <person name="Raghava G.P."/>
            <person name="Mayilraj S."/>
        </authorList>
    </citation>
    <scope>NUCLEOTIDE SEQUENCE [LARGE SCALE GENOMIC DNA]</scope>
    <source>
        <strain evidence="2 3">DSM 44594</strain>
    </source>
</reference>